<dbReference type="Proteomes" id="UP000221949">
    <property type="component" value="Segment"/>
</dbReference>
<evidence type="ECO:0000313" key="2">
    <source>
        <dbReference type="EMBL" id="ANZ50450.1"/>
    </source>
</evidence>
<gene>
    <name evidence="2" type="ORF">STRATTON_25</name>
</gene>
<evidence type="ECO:0000313" key="3">
    <source>
        <dbReference type="Proteomes" id="UP000221949"/>
    </source>
</evidence>
<organism evidence="2 3">
    <name type="scientific">Erwinia phage vB_EamM_Stratton</name>
    <dbReference type="NCBI Taxonomy" id="1883378"/>
    <lineage>
        <taxon>Viruses</taxon>
        <taxon>Duplodnaviria</taxon>
        <taxon>Heunggongvirae</taxon>
        <taxon>Uroviricota</taxon>
        <taxon>Caudoviricetes</taxon>
        <taxon>Chimalliviridae</taxon>
        <taxon>Erskinevirus</taxon>
        <taxon>Erskinevirus EaH2</taxon>
    </lineage>
</organism>
<evidence type="ECO:0000256" key="1">
    <source>
        <dbReference type="SAM" id="MobiDB-lite"/>
    </source>
</evidence>
<protein>
    <submittedName>
        <fullName evidence="2">Uncharacterized protein</fullName>
    </submittedName>
</protein>
<accession>A0A1B2IGQ4</accession>
<proteinExistence type="predicted"/>
<name>A0A1B2IGQ4_9CAUD</name>
<reference evidence="3" key="1">
    <citation type="submission" date="2016-06" db="EMBL/GenBank/DDBJ databases">
        <authorList>
            <person name="Berg J.A."/>
            <person name="Stratton M.L."/>
            <person name="Esplin I.D."/>
            <person name="Jensen G.L."/>
            <person name="Merrill B.D."/>
            <person name="Breakwell D.P."/>
            <person name="Hope S."/>
            <person name="Grose J.H."/>
        </authorList>
    </citation>
    <scope>NUCLEOTIDE SEQUENCE [LARGE SCALE GENOMIC DNA]</scope>
</reference>
<dbReference type="EMBL" id="KX397373">
    <property type="protein sequence ID" value="ANZ50450.1"/>
    <property type="molecule type" value="Genomic_DNA"/>
</dbReference>
<feature type="region of interest" description="Disordered" evidence="1">
    <location>
        <begin position="168"/>
        <end position="188"/>
    </location>
</feature>
<feature type="compositionally biased region" description="Basic and acidic residues" evidence="1">
    <location>
        <begin position="171"/>
        <end position="182"/>
    </location>
</feature>
<sequence>MTPQEKQTVTVQLLHTALEDIFYSIPSEPNCRLSDHLEPFVDCFELTMALVADQIIAPPKRIQRNTLIVSNGGLGASPVGRRSQEVAVLKPASYLLGIAFEPCYDVFLNEVEGVVRAAFEAAKQPYNRYATVEVEPHLTPRGQVATLELKIGEDIRFIHYRKSFPNKRYRPHDAHRSHREQGVSEDFE</sequence>